<comment type="catalytic activity">
    <reaction evidence="2 18 19">
        <text>(6R)-NADPHX = (6S)-NADPHX</text>
        <dbReference type="Rhea" id="RHEA:32227"/>
        <dbReference type="ChEBI" id="CHEBI:64076"/>
        <dbReference type="ChEBI" id="CHEBI:64077"/>
        <dbReference type="EC" id="5.1.99.6"/>
    </reaction>
</comment>
<feature type="binding site" evidence="18">
    <location>
        <position position="58"/>
    </location>
    <ligand>
        <name>K(+)</name>
        <dbReference type="ChEBI" id="CHEBI:29103"/>
    </ligand>
</feature>
<comment type="function">
    <text evidence="14 19">Bifunctional enzyme that catalyzes the epimerization of the S- and R-forms of NAD(P)HX and the dehydration of the S-form of NAD(P)HX at the expense of ADP, which is converted to AMP. This allows the repair of both epimers of NAD(P)HX, a damaged form of NAD(P)H that is a result of enzymatic or heat-dependent hydration.</text>
</comment>
<dbReference type="CDD" id="cd01171">
    <property type="entry name" value="YXKO-related"/>
    <property type="match status" value="1"/>
</dbReference>
<feature type="binding site" evidence="18">
    <location>
        <position position="120"/>
    </location>
    <ligand>
        <name>K(+)</name>
        <dbReference type="ChEBI" id="CHEBI:29103"/>
    </ligand>
</feature>
<dbReference type="PROSITE" id="PS51383">
    <property type="entry name" value="YJEF_C_3"/>
    <property type="match status" value="1"/>
</dbReference>
<comment type="catalytic activity">
    <reaction evidence="16 17 19">
        <text>(6S)-NADPHX + ADP = AMP + phosphate + NADPH + H(+)</text>
        <dbReference type="Rhea" id="RHEA:32235"/>
        <dbReference type="ChEBI" id="CHEBI:15378"/>
        <dbReference type="ChEBI" id="CHEBI:43474"/>
        <dbReference type="ChEBI" id="CHEBI:57783"/>
        <dbReference type="ChEBI" id="CHEBI:64076"/>
        <dbReference type="ChEBI" id="CHEBI:456215"/>
        <dbReference type="ChEBI" id="CHEBI:456216"/>
        <dbReference type="EC" id="4.2.1.136"/>
    </reaction>
</comment>
<dbReference type="HAMAP" id="MF_01965">
    <property type="entry name" value="NADHX_dehydratase"/>
    <property type="match status" value="1"/>
</dbReference>
<dbReference type="PROSITE" id="PS51385">
    <property type="entry name" value="YJEF_N"/>
    <property type="match status" value="1"/>
</dbReference>
<dbReference type="RefSeq" id="WP_289387526.1">
    <property type="nucleotide sequence ID" value="NZ_JAUCBM010000005.1"/>
</dbReference>
<keyword evidence="7 17" id="KW-0067">ATP-binding</keyword>
<evidence type="ECO:0000259" key="21">
    <source>
        <dbReference type="PROSITE" id="PS51385"/>
    </source>
</evidence>
<feature type="binding site" evidence="17">
    <location>
        <position position="440"/>
    </location>
    <ligand>
        <name>(6S)-NADPHX</name>
        <dbReference type="ChEBI" id="CHEBI:64076"/>
    </ligand>
</feature>
<keyword evidence="10 17" id="KW-0520">NAD</keyword>
<feature type="binding site" evidence="17">
    <location>
        <position position="374"/>
    </location>
    <ligand>
        <name>(6S)-NADPHX</name>
        <dbReference type="ChEBI" id="CHEBI:64076"/>
    </ligand>
</feature>
<comment type="catalytic activity">
    <reaction evidence="15 17 19">
        <text>(6S)-NADHX + ADP = AMP + phosphate + NADH + H(+)</text>
        <dbReference type="Rhea" id="RHEA:32223"/>
        <dbReference type="ChEBI" id="CHEBI:15378"/>
        <dbReference type="ChEBI" id="CHEBI:43474"/>
        <dbReference type="ChEBI" id="CHEBI:57945"/>
        <dbReference type="ChEBI" id="CHEBI:64074"/>
        <dbReference type="ChEBI" id="CHEBI:456215"/>
        <dbReference type="ChEBI" id="CHEBI:456216"/>
        <dbReference type="EC" id="4.2.1.136"/>
    </reaction>
</comment>
<feature type="domain" description="YjeF C-terminal" evidence="20">
    <location>
        <begin position="220"/>
        <end position="498"/>
    </location>
</feature>
<dbReference type="Proteomes" id="UP001597263">
    <property type="component" value="Unassembled WGS sequence"/>
</dbReference>
<organism evidence="22 23">
    <name type="scientific">Pseudochrobactrum kiredjianiae</name>
    <dbReference type="NCBI Taxonomy" id="386305"/>
    <lineage>
        <taxon>Bacteria</taxon>
        <taxon>Pseudomonadati</taxon>
        <taxon>Pseudomonadota</taxon>
        <taxon>Alphaproteobacteria</taxon>
        <taxon>Hyphomicrobiales</taxon>
        <taxon>Brucellaceae</taxon>
        <taxon>Pseudochrobactrum</taxon>
    </lineage>
</organism>
<accession>A0ABW3V1E5</accession>
<dbReference type="InterPro" id="IPR030677">
    <property type="entry name" value="Nnr"/>
</dbReference>
<dbReference type="Gene3D" id="3.40.50.10260">
    <property type="entry name" value="YjeF N-terminal domain"/>
    <property type="match status" value="1"/>
</dbReference>
<dbReference type="EC" id="5.1.99.6" evidence="19"/>
<dbReference type="PANTHER" id="PTHR12592">
    <property type="entry name" value="ATP-DEPENDENT (S)-NAD(P)H-HYDRATE DEHYDRATASE FAMILY MEMBER"/>
    <property type="match status" value="1"/>
</dbReference>
<dbReference type="SUPFAM" id="SSF53613">
    <property type="entry name" value="Ribokinase-like"/>
    <property type="match status" value="1"/>
</dbReference>
<evidence type="ECO:0000256" key="18">
    <source>
        <dbReference type="HAMAP-Rule" id="MF_01966"/>
    </source>
</evidence>
<feature type="binding site" evidence="18">
    <location>
        <position position="156"/>
    </location>
    <ligand>
        <name>K(+)</name>
        <dbReference type="ChEBI" id="CHEBI:29103"/>
    </ligand>
</feature>
<evidence type="ECO:0000256" key="9">
    <source>
        <dbReference type="ARBA" id="ARBA00022958"/>
    </source>
</evidence>
<sequence length="500" mass="52866">MMELLTPDQMARADQLTIAAGTDSYALMCKAGEAVYQQASSFWPEALRIAVLCGHGNNGGDGYVVARHYRQGGKHVYCFSDLPPHDITDAWQAQNAYTTEGGEILPLSAFDTKQFDLVIDAFYGAGLSRNITGEIADCINQLNQSGTPVCAVDLPSGISGDSGQVMGTAVKAGLTVSFFRKKPGHLLQPGREHCGWISLYNIGIEPSVLEKIQPQLFENNLELWEKLLPWADVNSHKFSRGHVAVFSGGLTATGAARLSAAAAARTGAGLVTVIAPDEALPVHAAQLTSVMLRPLQDDAAVVEFFTQRKVRAAVLGPAFGDLQRASELTLTMLQSDDLGALVLDADGLTAFKDQPQGLFDAAKAAKPALIVTPHEGEFQRLFGSVVNMQADKVTRARQASSLSNAVVIYKGADTVIAAPDGRAAINTNGNALLATAGSGDVLTGIIASLSAQGMSAFEAACAAVWIHAETANYYAEVAPKGMIAEDMPALIPQIWARLAE</sequence>
<keyword evidence="12 17" id="KW-0456">Lyase</keyword>
<evidence type="ECO:0000256" key="14">
    <source>
        <dbReference type="ARBA" id="ARBA00025153"/>
    </source>
</evidence>
<evidence type="ECO:0000256" key="3">
    <source>
        <dbReference type="ARBA" id="ARBA00006001"/>
    </source>
</evidence>
<comment type="caution">
    <text evidence="17">Lacks conserved residue(s) required for the propagation of feature annotation.</text>
</comment>
<evidence type="ECO:0000256" key="17">
    <source>
        <dbReference type="HAMAP-Rule" id="MF_01965"/>
    </source>
</evidence>
<evidence type="ECO:0000313" key="22">
    <source>
        <dbReference type="EMBL" id="MFD1227003.1"/>
    </source>
</evidence>
<dbReference type="EMBL" id="JBHTMA010000033">
    <property type="protein sequence ID" value="MFD1227003.1"/>
    <property type="molecule type" value="Genomic_DNA"/>
</dbReference>
<comment type="cofactor">
    <cofactor evidence="17">
        <name>Mg(2+)</name>
        <dbReference type="ChEBI" id="CHEBI:18420"/>
    </cofactor>
</comment>
<evidence type="ECO:0000256" key="4">
    <source>
        <dbReference type="ARBA" id="ARBA00009524"/>
    </source>
</evidence>
<dbReference type="PROSITE" id="PS01050">
    <property type="entry name" value="YJEF_C_2"/>
    <property type="match status" value="1"/>
</dbReference>
<keyword evidence="5 18" id="KW-0479">Metal-binding</keyword>
<dbReference type="Pfam" id="PF01256">
    <property type="entry name" value="Carb_kinase"/>
    <property type="match status" value="1"/>
</dbReference>
<dbReference type="InterPro" id="IPR029056">
    <property type="entry name" value="Ribokinase-like"/>
</dbReference>
<comment type="caution">
    <text evidence="22">The sequence shown here is derived from an EMBL/GenBank/DDBJ whole genome shotgun (WGS) entry which is preliminary data.</text>
</comment>
<comment type="cofactor">
    <cofactor evidence="18 19">
        <name>K(+)</name>
        <dbReference type="ChEBI" id="CHEBI:29103"/>
    </cofactor>
    <text evidence="18 19">Binds 1 potassium ion per subunit.</text>
</comment>
<dbReference type="InterPro" id="IPR036652">
    <property type="entry name" value="YjeF_N_dom_sf"/>
</dbReference>
<protein>
    <recommendedName>
        <fullName evidence="19">Bifunctional NAD(P)H-hydrate repair enzyme</fullName>
    </recommendedName>
    <alternativeName>
        <fullName evidence="19">Nicotinamide nucleotide repair protein</fullName>
    </alternativeName>
    <domain>
        <recommendedName>
            <fullName evidence="19">ADP-dependent (S)-NAD(P)H-hydrate dehydratase</fullName>
            <ecNumber evidence="19">4.2.1.136</ecNumber>
        </recommendedName>
        <alternativeName>
            <fullName evidence="19">ADP-dependent NAD(P)HX dehydratase</fullName>
        </alternativeName>
    </domain>
    <domain>
        <recommendedName>
            <fullName evidence="19">NAD(P)H-hydrate epimerase</fullName>
            <ecNumber evidence="19">5.1.99.6</ecNumber>
        </recommendedName>
    </domain>
</protein>
<dbReference type="InterPro" id="IPR017953">
    <property type="entry name" value="Carbohydrate_kinase_pred_CS"/>
</dbReference>
<keyword evidence="6 17" id="KW-0547">Nucleotide-binding</keyword>
<dbReference type="SUPFAM" id="SSF64153">
    <property type="entry name" value="YjeF N-terminal domain-like"/>
    <property type="match status" value="1"/>
</dbReference>
<evidence type="ECO:0000256" key="11">
    <source>
        <dbReference type="ARBA" id="ARBA00023235"/>
    </source>
</evidence>
<feature type="binding site" evidence="17">
    <location>
        <begin position="410"/>
        <end position="414"/>
    </location>
    <ligand>
        <name>AMP</name>
        <dbReference type="ChEBI" id="CHEBI:456215"/>
    </ligand>
</feature>
<evidence type="ECO:0000256" key="8">
    <source>
        <dbReference type="ARBA" id="ARBA00022857"/>
    </source>
</evidence>
<comment type="function">
    <text evidence="17">Catalyzes the dehydration of the S-form of NAD(P)HX at the expense of ADP, which is converted to AMP. Together with NAD(P)HX epimerase, which catalyzes the epimerization of the S- and R-forms, the enzyme allows the repair of both epimers of NAD(P)HX, a damaged form of NAD(P)H that is a result of enzymatic or heat-dependent hydration.</text>
</comment>
<dbReference type="Gene3D" id="3.40.1190.20">
    <property type="match status" value="1"/>
</dbReference>
<keyword evidence="8 17" id="KW-0521">NADP</keyword>
<keyword evidence="23" id="KW-1185">Reference proteome</keyword>
<feature type="binding site" evidence="17">
    <location>
        <position position="439"/>
    </location>
    <ligand>
        <name>AMP</name>
        <dbReference type="ChEBI" id="CHEBI:456215"/>
    </ligand>
</feature>
<proteinExistence type="inferred from homology"/>
<feature type="binding site" evidence="17">
    <location>
        <position position="255"/>
    </location>
    <ligand>
        <name>(6S)-NADPHX</name>
        <dbReference type="ChEBI" id="CHEBI:64076"/>
    </ligand>
</feature>
<dbReference type="InterPro" id="IPR004443">
    <property type="entry name" value="YjeF_N_dom"/>
</dbReference>
<evidence type="ECO:0000256" key="12">
    <source>
        <dbReference type="ARBA" id="ARBA00023239"/>
    </source>
</evidence>
<evidence type="ECO:0000256" key="13">
    <source>
        <dbReference type="ARBA" id="ARBA00023268"/>
    </source>
</evidence>
<gene>
    <name evidence="18" type="primary">nnrE</name>
    <name evidence="17" type="synonym">nnrD</name>
    <name evidence="22" type="ORF">ACFQ35_07560</name>
</gene>
<dbReference type="EC" id="4.2.1.136" evidence="19"/>
<dbReference type="Pfam" id="PF03853">
    <property type="entry name" value="YjeF_N"/>
    <property type="match status" value="1"/>
</dbReference>
<feature type="domain" description="YjeF N-terminal" evidence="21">
    <location>
        <begin position="10"/>
        <end position="210"/>
    </location>
</feature>
<dbReference type="NCBIfam" id="TIGR00196">
    <property type="entry name" value="yjeF_cterm"/>
    <property type="match status" value="1"/>
</dbReference>
<evidence type="ECO:0000256" key="19">
    <source>
        <dbReference type="PIRNR" id="PIRNR017184"/>
    </source>
</evidence>
<evidence type="ECO:0000256" key="1">
    <source>
        <dbReference type="ARBA" id="ARBA00000013"/>
    </source>
</evidence>
<dbReference type="PIRSF" id="PIRSF017184">
    <property type="entry name" value="Nnr"/>
    <property type="match status" value="1"/>
</dbReference>
<comment type="subunit">
    <text evidence="17">Homotetramer.</text>
</comment>
<name>A0ABW3V1E5_9HYPH</name>
<evidence type="ECO:0000313" key="23">
    <source>
        <dbReference type="Proteomes" id="UP001597263"/>
    </source>
</evidence>
<feature type="binding site" evidence="18">
    <location>
        <begin position="57"/>
        <end position="61"/>
    </location>
    <ligand>
        <name>(6S)-NADPHX</name>
        <dbReference type="ChEBI" id="CHEBI:64076"/>
    </ligand>
</feature>
<keyword evidence="11 18" id="KW-0413">Isomerase</keyword>
<dbReference type="HAMAP" id="MF_01966">
    <property type="entry name" value="NADHX_epimerase"/>
    <property type="match status" value="1"/>
</dbReference>
<evidence type="ECO:0000256" key="6">
    <source>
        <dbReference type="ARBA" id="ARBA00022741"/>
    </source>
</evidence>
<evidence type="ECO:0000256" key="2">
    <source>
        <dbReference type="ARBA" id="ARBA00000909"/>
    </source>
</evidence>
<evidence type="ECO:0000256" key="7">
    <source>
        <dbReference type="ARBA" id="ARBA00022840"/>
    </source>
</evidence>
<evidence type="ECO:0000256" key="5">
    <source>
        <dbReference type="ARBA" id="ARBA00022723"/>
    </source>
</evidence>
<feature type="binding site" evidence="18">
    <location>
        <position position="153"/>
    </location>
    <ligand>
        <name>(6S)-NADPHX</name>
        <dbReference type="ChEBI" id="CHEBI:64076"/>
    </ligand>
</feature>
<dbReference type="PANTHER" id="PTHR12592:SF0">
    <property type="entry name" value="ATP-DEPENDENT (S)-NAD(P)H-HYDRATE DEHYDRATASE"/>
    <property type="match status" value="1"/>
</dbReference>
<comment type="similarity">
    <text evidence="4 19">In the C-terminal section; belongs to the NnrD/CARKD family.</text>
</comment>
<reference evidence="23" key="1">
    <citation type="journal article" date="2019" name="Int. J. Syst. Evol. Microbiol.">
        <title>The Global Catalogue of Microorganisms (GCM) 10K type strain sequencing project: providing services to taxonomists for standard genome sequencing and annotation.</title>
        <authorList>
            <consortium name="The Broad Institute Genomics Platform"/>
            <consortium name="The Broad Institute Genome Sequencing Center for Infectious Disease"/>
            <person name="Wu L."/>
            <person name="Ma J."/>
        </authorList>
    </citation>
    <scope>NUCLEOTIDE SEQUENCE [LARGE SCALE GENOMIC DNA]</scope>
    <source>
        <strain evidence="23">CCUG 49584</strain>
    </source>
</reference>
<comment type="function">
    <text evidence="18">Catalyzes the epimerization of the S- and R-forms of NAD(P)HX, a damaged form of NAD(P)H that is a result of enzymatic or heat-dependent hydration. This is a prerequisite for the S-specific NAD(P)H-hydrate dehydratase to allow the repair of both epimers of NAD(P)HX.</text>
</comment>
<feature type="binding site" evidence="18">
    <location>
        <begin position="124"/>
        <end position="130"/>
    </location>
    <ligand>
        <name>(6S)-NADPHX</name>
        <dbReference type="ChEBI" id="CHEBI:64076"/>
    </ligand>
</feature>
<evidence type="ECO:0000256" key="10">
    <source>
        <dbReference type="ARBA" id="ARBA00023027"/>
    </source>
</evidence>
<comment type="similarity">
    <text evidence="3 19">In the N-terminal section; belongs to the NnrE/AIBP family.</text>
</comment>
<evidence type="ECO:0000259" key="20">
    <source>
        <dbReference type="PROSITE" id="PS51383"/>
    </source>
</evidence>
<comment type="catalytic activity">
    <reaction evidence="1 18 19">
        <text>(6R)-NADHX = (6S)-NADHX</text>
        <dbReference type="Rhea" id="RHEA:32215"/>
        <dbReference type="ChEBI" id="CHEBI:64074"/>
        <dbReference type="ChEBI" id="CHEBI:64075"/>
        <dbReference type="EC" id="5.1.99.6"/>
    </reaction>
</comment>
<keyword evidence="13" id="KW-0511">Multifunctional enzyme</keyword>
<comment type="similarity">
    <text evidence="17">Belongs to the NnrD/CARKD family.</text>
</comment>
<dbReference type="InterPro" id="IPR000631">
    <property type="entry name" value="CARKD"/>
</dbReference>
<keyword evidence="9 18" id="KW-0630">Potassium</keyword>
<evidence type="ECO:0000256" key="15">
    <source>
        <dbReference type="ARBA" id="ARBA00048238"/>
    </source>
</evidence>
<dbReference type="NCBIfam" id="TIGR00197">
    <property type="entry name" value="yjeF_nterm"/>
    <property type="match status" value="1"/>
</dbReference>
<comment type="similarity">
    <text evidence="18">Belongs to the NnrE/AIBP family.</text>
</comment>
<evidence type="ECO:0000256" key="16">
    <source>
        <dbReference type="ARBA" id="ARBA00049209"/>
    </source>
</evidence>